<reference evidence="2" key="1">
    <citation type="submission" date="2013-09" db="EMBL/GenBank/DDBJ databases">
        <title>Corchorus olitorius genome sequencing.</title>
        <authorList>
            <person name="Alam M."/>
            <person name="Haque M.S."/>
            <person name="Islam M.S."/>
            <person name="Emdad E.M."/>
            <person name="Islam M.M."/>
            <person name="Ahmed B."/>
            <person name="Halim A."/>
            <person name="Hossen Q.M.M."/>
            <person name="Hossain M.Z."/>
            <person name="Ahmed R."/>
            <person name="Khan M.M."/>
            <person name="Islam R."/>
            <person name="Rashid M.M."/>
            <person name="Khan S.A."/>
            <person name="Rahman M.S."/>
            <person name="Alam M."/>
            <person name="Yahiya A.S."/>
            <person name="Khan M.S."/>
            <person name="Azam M.S."/>
            <person name="Haque T."/>
            <person name="Lashkar M.Z.H."/>
            <person name="Akhand A.I."/>
            <person name="Morshed G."/>
            <person name="Roy S."/>
            <person name="Uddin K.S."/>
            <person name="Rabeya T."/>
            <person name="Hossain A.S."/>
            <person name="Chowdhury A."/>
            <person name="Snigdha A.R."/>
            <person name="Mortoza M.S."/>
            <person name="Matin S.A."/>
            <person name="Hoque S.M.E."/>
            <person name="Islam M.K."/>
            <person name="Roy D.K."/>
            <person name="Haider R."/>
            <person name="Moosa M.M."/>
            <person name="Elias S.M."/>
            <person name="Hasan A.M."/>
            <person name="Jahan S."/>
            <person name="Shafiuddin M."/>
            <person name="Mahmood N."/>
            <person name="Shommy N.S."/>
        </authorList>
    </citation>
    <scope>NUCLEOTIDE SEQUENCE [LARGE SCALE GENOMIC DNA]</scope>
    <source>
        <strain evidence="2">cv. O-4</strain>
    </source>
</reference>
<comment type="caution">
    <text evidence="1">The sequence shown here is derived from an EMBL/GenBank/DDBJ whole genome shotgun (WGS) entry which is preliminary data.</text>
</comment>
<proteinExistence type="predicted"/>
<organism evidence="1 2">
    <name type="scientific">Corchorus olitorius</name>
    <dbReference type="NCBI Taxonomy" id="93759"/>
    <lineage>
        <taxon>Eukaryota</taxon>
        <taxon>Viridiplantae</taxon>
        <taxon>Streptophyta</taxon>
        <taxon>Embryophyta</taxon>
        <taxon>Tracheophyta</taxon>
        <taxon>Spermatophyta</taxon>
        <taxon>Magnoliopsida</taxon>
        <taxon>eudicotyledons</taxon>
        <taxon>Gunneridae</taxon>
        <taxon>Pentapetalae</taxon>
        <taxon>rosids</taxon>
        <taxon>malvids</taxon>
        <taxon>Malvales</taxon>
        <taxon>Malvaceae</taxon>
        <taxon>Grewioideae</taxon>
        <taxon>Apeibeae</taxon>
        <taxon>Corchorus</taxon>
    </lineage>
</organism>
<accession>A0A1R3GH24</accession>
<evidence type="ECO:0000313" key="1">
    <source>
        <dbReference type="EMBL" id="OMO57376.1"/>
    </source>
</evidence>
<dbReference type="AlphaFoldDB" id="A0A1R3GH24"/>
<dbReference type="Proteomes" id="UP000187203">
    <property type="component" value="Unassembled WGS sequence"/>
</dbReference>
<evidence type="ECO:0000313" key="2">
    <source>
        <dbReference type="Proteomes" id="UP000187203"/>
    </source>
</evidence>
<dbReference type="EMBL" id="AWUE01022563">
    <property type="protein sequence ID" value="OMO57376.1"/>
    <property type="molecule type" value="Genomic_DNA"/>
</dbReference>
<gene>
    <name evidence="1" type="ORF">COLO4_35416</name>
</gene>
<name>A0A1R3GH24_9ROSI</name>
<sequence length="55" mass="6018">MTFIMSGNVPRGPLVLDLASIPRDLACSSVDLSLIESRFHPLISESDRSSRLIFG</sequence>
<keyword evidence="2" id="KW-1185">Reference proteome</keyword>
<protein>
    <submittedName>
        <fullName evidence="1">Uncharacterized protein</fullName>
    </submittedName>
</protein>